<feature type="transmembrane region" description="Helical" evidence="1">
    <location>
        <begin position="96"/>
        <end position="116"/>
    </location>
</feature>
<dbReference type="AlphaFoldDB" id="A0A942TAQ7"/>
<comment type="caution">
    <text evidence="2">The sequence shown here is derived from an EMBL/GenBank/DDBJ whole genome shotgun (WGS) entry which is preliminary data.</text>
</comment>
<accession>A0A942TAQ7</accession>
<name>A0A942TAQ7_9BACI</name>
<dbReference type="EMBL" id="JAGYPG010000001">
    <property type="protein sequence ID" value="MBS4194318.1"/>
    <property type="molecule type" value="Genomic_DNA"/>
</dbReference>
<gene>
    <name evidence="2" type="ORF">KHA97_04435</name>
</gene>
<proteinExistence type="predicted"/>
<evidence type="ECO:0000313" key="2">
    <source>
        <dbReference type="EMBL" id="MBS4194318.1"/>
    </source>
</evidence>
<evidence type="ECO:0000313" key="3">
    <source>
        <dbReference type="Proteomes" id="UP000681414"/>
    </source>
</evidence>
<keyword evidence="1" id="KW-0812">Transmembrane</keyword>
<dbReference type="RefSeq" id="WP_213123513.1">
    <property type="nucleotide sequence ID" value="NZ_JAGYPG010000001.1"/>
</dbReference>
<evidence type="ECO:0000256" key="1">
    <source>
        <dbReference type="SAM" id="Phobius"/>
    </source>
</evidence>
<keyword evidence="1" id="KW-0472">Membrane</keyword>
<feature type="transmembrane region" description="Helical" evidence="1">
    <location>
        <begin position="72"/>
        <end position="90"/>
    </location>
</feature>
<feature type="transmembrane region" description="Helical" evidence="1">
    <location>
        <begin position="6"/>
        <end position="28"/>
    </location>
</feature>
<keyword evidence="1" id="KW-1133">Transmembrane helix</keyword>
<dbReference type="Proteomes" id="UP000681414">
    <property type="component" value="Unassembled WGS sequence"/>
</dbReference>
<reference evidence="2 3" key="1">
    <citation type="submission" date="2021-05" db="EMBL/GenBank/DDBJ databases">
        <title>Novel Bacillus species.</title>
        <authorList>
            <person name="Liu G."/>
        </authorList>
    </citation>
    <scope>NUCLEOTIDE SEQUENCE [LARGE SCALE GENOMIC DNA]</scope>
    <source>
        <strain evidence="3">FJAT-49780</strain>
    </source>
</reference>
<keyword evidence="3" id="KW-1185">Reference proteome</keyword>
<protein>
    <submittedName>
        <fullName evidence="2">Uncharacterized protein</fullName>
    </submittedName>
</protein>
<organism evidence="2 3">
    <name type="scientific">Lederbergia citri</name>
    <dbReference type="NCBI Taxonomy" id="2833580"/>
    <lineage>
        <taxon>Bacteria</taxon>
        <taxon>Bacillati</taxon>
        <taxon>Bacillota</taxon>
        <taxon>Bacilli</taxon>
        <taxon>Bacillales</taxon>
        <taxon>Bacillaceae</taxon>
        <taxon>Lederbergia</taxon>
    </lineage>
</organism>
<sequence length="124" mass="14829">MNYNFIILIWSVGFISLIFEITFINGLSTALKDIKEKKPTYTGKLSEEIRIFQYGLKESRFKEYTKRRIRNLVLNSVGQVLIILYCIYFLDYYWIPLISFILFLFSFIFLTLGDLITQKEEIIR</sequence>